<evidence type="ECO:0000313" key="3">
    <source>
        <dbReference type="Proteomes" id="UP001141629"/>
    </source>
</evidence>
<dbReference type="InterPro" id="IPR002734">
    <property type="entry name" value="RibDG_C"/>
</dbReference>
<keyword evidence="3" id="KW-1185">Reference proteome</keyword>
<proteinExistence type="predicted"/>
<feature type="domain" description="Bacterial bifunctional deaminase-reductase C-terminal" evidence="1">
    <location>
        <begin position="95"/>
        <end position="168"/>
    </location>
</feature>
<evidence type="ECO:0000259" key="1">
    <source>
        <dbReference type="Pfam" id="PF01872"/>
    </source>
</evidence>
<reference evidence="2" key="1">
    <citation type="submission" date="2020-07" db="EMBL/GenBank/DDBJ databases">
        <authorList>
            <person name="Pettersson B.M.F."/>
            <person name="Behra P.R.K."/>
            <person name="Ramesh M."/>
            <person name="Das S."/>
            <person name="Dasgupta S."/>
            <person name="Kirsebom L.A."/>
        </authorList>
    </citation>
    <scope>NUCLEOTIDE SEQUENCE</scope>
    <source>
        <strain evidence="2">DSM 44838</strain>
    </source>
</reference>
<dbReference type="GO" id="GO:0009231">
    <property type="term" value="P:riboflavin biosynthetic process"/>
    <property type="evidence" value="ECO:0007669"/>
    <property type="project" value="InterPro"/>
</dbReference>
<organism evidence="2 3">
    <name type="scientific">Mycobacterium yunnanensis</name>
    <dbReference type="NCBI Taxonomy" id="368477"/>
    <lineage>
        <taxon>Bacteria</taxon>
        <taxon>Bacillati</taxon>
        <taxon>Actinomycetota</taxon>
        <taxon>Actinomycetes</taxon>
        <taxon>Mycobacteriales</taxon>
        <taxon>Mycobacteriaceae</taxon>
        <taxon>Mycobacterium</taxon>
    </lineage>
</organism>
<accession>A0A9X2Z3A1</accession>
<dbReference type="SUPFAM" id="SSF53597">
    <property type="entry name" value="Dihydrofolate reductase-like"/>
    <property type="match status" value="1"/>
</dbReference>
<dbReference type="InterPro" id="IPR050765">
    <property type="entry name" value="Riboflavin_Biosynth_HTPR"/>
</dbReference>
<dbReference type="AlphaFoldDB" id="A0A9X2Z3A1"/>
<dbReference type="Gene3D" id="3.40.430.10">
    <property type="entry name" value="Dihydrofolate Reductase, subunit A"/>
    <property type="match status" value="1"/>
</dbReference>
<protein>
    <submittedName>
        <fullName evidence="2">Dihydrofolate reductase family protein</fullName>
    </submittedName>
</protein>
<dbReference type="PANTHER" id="PTHR38011:SF11">
    <property type="entry name" value="2,5-DIAMINO-6-RIBOSYLAMINO-4(3H)-PYRIMIDINONE 5'-PHOSPHATE REDUCTASE"/>
    <property type="match status" value="1"/>
</dbReference>
<dbReference type="Pfam" id="PF01872">
    <property type="entry name" value="RibD_C"/>
    <property type="match status" value="1"/>
</dbReference>
<gene>
    <name evidence="2" type="ORF">H7K45_14705</name>
</gene>
<reference evidence="2" key="2">
    <citation type="journal article" date="2022" name="BMC Genomics">
        <title>Comparative genome analysis of mycobacteria focusing on tRNA and non-coding RNA.</title>
        <authorList>
            <person name="Behra P.R.K."/>
            <person name="Pettersson B.M.F."/>
            <person name="Ramesh M."/>
            <person name="Das S."/>
            <person name="Dasgupta S."/>
            <person name="Kirsebom L.A."/>
        </authorList>
    </citation>
    <scope>NUCLEOTIDE SEQUENCE</scope>
    <source>
        <strain evidence="2">DSM 44838</strain>
    </source>
</reference>
<dbReference type="GO" id="GO:0008703">
    <property type="term" value="F:5-amino-6-(5-phosphoribosylamino)uracil reductase activity"/>
    <property type="evidence" value="ECO:0007669"/>
    <property type="project" value="InterPro"/>
</dbReference>
<dbReference type="InterPro" id="IPR024072">
    <property type="entry name" value="DHFR-like_dom_sf"/>
</dbReference>
<dbReference type="PANTHER" id="PTHR38011">
    <property type="entry name" value="DIHYDROFOLATE REDUCTASE FAMILY PROTEIN (AFU_ORTHOLOGUE AFUA_8G06820)"/>
    <property type="match status" value="1"/>
</dbReference>
<dbReference type="EMBL" id="JACKVK010000008">
    <property type="protein sequence ID" value="MCV7421796.1"/>
    <property type="molecule type" value="Genomic_DNA"/>
</dbReference>
<sequence length="174" mass="18431">MQGPGSVDEDTRDGFAAGGWATPYADPVIGAKMGERMGPEFEWLFGRRTYEQLLAAWNSRGGPFKDALNGTHKHVVSGHPATTLPWPNSHLLHGDVTAAVAALRERDDNLVIMGSGVLVDSLAKAGLVDEYVVTIAPVVLGEGRRLFGPGVRQPLRLLDCTPVGSGAVVVTYAA</sequence>
<name>A0A9X2Z3A1_9MYCO</name>
<dbReference type="Proteomes" id="UP001141629">
    <property type="component" value="Unassembled WGS sequence"/>
</dbReference>
<comment type="caution">
    <text evidence="2">The sequence shown here is derived from an EMBL/GenBank/DDBJ whole genome shotgun (WGS) entry which is preliminary data.</text>
</comment>
<evidence type="ECO:0000313" key="2">
    <source>
        <dbReference type="EMBL" id="MCV7421796.1"/>
    </source>
</evidence>